<dbReference type="Pfam" id="PF00440">
    <property type="entry name" value="TetR_N"/>
    <property type="match status" value="1"/>
</dbReference>
<protein>
    <submittedName>
        <fullName evidence="7">TetR/AcrR family transcriptional regulator</fullName>
    </submittedName>
</protein>
<evidence type="ECO:0000256" key="3">
    <source>
        <dbReference type="ARBA" id="ARBA00023125"/>
    </source>
</evidence>
<dbReference type="Pfam" id="PF13977">
    <property type="entry name" value="TetR_C_6"/>
    <property type="match status" value="1"/>
</dbReference>
<dbReference type="Proteomes" id="UP001596356">
    <property type="component" value="Unassembled WGS sequence"/>
</dbReference>
<gene>
    <name evidence="7" type="ORF">ACFQBT_17115</name>
</gene>
<dbReference type="SUPFAM" id="SSF48498">
    <property type="entry name" value="Tetracyclin repressor-like, C-terminal domain"/>
    <property type="match status" value="1"/>
</dbReference>
<evidence type="ECO:0000259" key="6">
    <source>
        <dbReference type="PROSITE" id="PS50977"/>
    </source>
</evidence>
<feature type="DNA-binding region" description="H-T-H motif" evidence="5">
    <location>
        <begin position="43"/>
        <end position="62"/>
    </location>
</feature>
<accession>A0ABW2AWN0</accession>
<sequence>MKSTIRDASAIPGHLSPKGRRTRERILNSALELFAKAGSNSVSLRAIAAHAGLSHPAILRYFANKDELVLAAIEMRDDTQLIDIRSTDRSHEAVTEVFRAVVELMTVNFESPGIVATYVKVSAEATDAEHPGHEYFTQRYETVVEAATSAFRLAFRQNPPPYPVTAASAARQLIALMDGLQIQWLLDPAGTDVARVLSDFLGSLGIDITR</sequence>
<keyword evidence="2" id="KW-0805">Transcription regulation</keyword>
<proteinExistence type="predicted"/>
<keyword evidence="1" id="KW-0678">Repressor</keyword>
<keyword evidence="3 5" id="KW-0238">DNA-binding</keyword>
<reference evidence="8" key="1">
    <citation type="journal article" date="2019" name="Int. J. Syst. Evol. Microbiol.">
        <title>The Global Catalogue of Microorganisms (GCM) 10K type strain sequencing project: providing services to taxonomists for standard genome sequencing and annotation.</title>
        <authorList>
            <consortium name="The Broad Institute Genomics Platform"/>
            <consortium name="The Broad Institute Genome Sequencing Center for Infectious Disease"/>
            <person name="Wu L."/>
            <person name="Ma J."/>
        </authorList>
    </citation>
    <scope>NUCLEOTIDE SEQUENCE [LARGE SCALE GENOMIC DNA]</scope>
    <source>
        <strain evidence="8">NBRC 106593</strain>
    </source>
</reference>
<dbReference type="InterPro" id="IPR050109">
    <property type="entry name" value="HTH-type_TetR-like_transc_reg"/>
</dbReference>
<dbReference type="InterPro" id="IPR009057">
    <property type="entry name" value="Homeodomain-like_sf"/>
</dbReference>
<evidence type="ECO:0000313" key="7">
    <source>
        <dbReference type="EMBL" id="MFC6715441.1"/>
    </source>
</evidence>
<dbReference type="Gene3D" id="1.10.357.10">
    <property type="entry name" value="Tetracycline Repressor, domain 2"/>
    <property type="match status" value="1"/>
</dbReference>
<feature type="domain" description="HTH tetR-type" evidence="6">
    <location>
        <begin position="20"/>
        <end position="80"/>
    </location>
</feature>
<evidence type="ECO:0000256" key="1">
    <source>
        <dbReference type="ARBA" id="ARBA00022491"/>
    </source>
</evidence>
<dbReference type="InterPro" id="IPR039538">
    <property type="entry name" value="BetI_C"/>
</dbReference>
<keyword evidence="4" id="KW-0804">Transcription</keyword>
<evidence type="ECO:0000256" key="4">
    <source>
        <dbReference type="ARBA" id="ARBA00023163"/>
    </source>
</evidence>
<dbReference type="InterPro" id="IPR001647">
    <property type="entry name" value="HTH_TetR"/>
</dbReference>
<evidence type="ECO:0000256" key="2">
    <source>
        <dbReference type="ARBA" id="ARBA00023015"/>
    </source>
</evidence>
<dbReference type="InterPro" id="IPR036271">
    <property type="entry name" value="Tet_transcr_reg_TetR-rel_C_sf"/>
</dbReference>
<name>A0ABW2AWN0_9MICO</name>
<organism evidence="7 8">
    <name type="scientific">Branchiibius cervicis</name>
    <dbReference type="NCBI Taxonomy" id="908252"/>
    <lineage>
        <taxon>Bacteria</taxon>
        <taxon>Bacillati</taxon>
        <taxon>Actinomycetota</taxon>
        <taxon>Actinomycetes</taxon>
        <taxon>Micrococcales</taxon>
        <taxon>Dermacoccaceae</taxon>
        <taxon>Branchiibius</taxon>
    </lineage>
</organism>
<dbReference type="PANTHER" id="PTHR30055">
    <property type="entry name" value="HTH-TYPE TRANSCRIPTIONAL REGULATOR RUTR"/>
    <property type="match status" value="1"/>
</dbReference>
<dbReference type="SUPFAM" id="SSF46689">
    <property type="entry name" value="Homeodomain-like"/>
    <property type="match status" value="1"/>
</dbReference>
<keyword evidence="8" id="KW-1185">Reference proteome</keyword>
<evidence type="ECO:0000256" key="5">
    <source>
        <dbReference type="PROSITE-ProRule" id="PRU00335"/>
    </source>
</evidence>
<dbReference type="RefSeq" id="WP_377824564.1">
    <property type="nucleotide sequence ID" value="NZ_JBHSWJ010000002.1"/>
</dbReference>
<dbReference type="PANTHER" id="PTHR30055:SF234">
    <property type="entry name" value="HTH-TYPE TRANSCRIPTIONAL REGULATOR BETI"/>
    <property type="match status" value="1"/>
</dbReference>
<dbReference type="PROSITE" id="PS50977">
    <property type="entry name" value="HTH_TETR_2"/>
    <property type="match status" value="1"/>
</dbReference>
<evidence type="ECO:0000313" key="8">
    <source>
        <dbReference type="Proteomes" id="UP001596356"/>
    </source>
</evidence>
<comment type="caution">
    <text evidence="7">The sequence shown here is derived from an EMBL/GenBank/DDBJ whole genome shotgun (WGS) entry which is preliminary data.</text>
</comment>
<dbReference type="EMBL" id="JBHSWJ010000002">
    <property type="protein sequence ID" value="MFC6715441.1"/>
    <property type="molecule type" value="Genomic_DNA"/>
</dbReference>
<dbReference type="PRINTS" id="PR00455">
    <property type="entry name" value="HTHTETR"/>
</dbReference>